<evidence type="ECO:0000256" key="1">
    <source>
        <dbReference type="ARBA" id="ARBA00023002"/>
    </source>
</evidence>
<reference evidence="4" key="1">
    <citation type="submission" date="2021-02" db="EMBL/GenBank/DDBJ databases">
        <title>Strain Y2R2, a novel species of the genus Halomonas.</title>
        <authorList>
            <person name="Huang H."/>
        </authorList>
    </citation>
    <scope>NUCLEOTIDE SEQUENCE</scope>
    <source>
        <strain evidence="4">Y2R2</strain>
    </source>
</reference>
<dbReference type="GO" id="GO:0051287">
    <property type="term" value="F:NAD binding"/>
    <property type="evidence" value="ECO:0007669"/>
    <property type="project" value="InterPro"/>
</dbReference>
<dbReference type="CDD" id="cd12164">
    <property type="entry name" value="GDH_like_2"/>
    <property type="match status" value="1"/>
</dbReference>
<dbReference type="PANTHER" id="PTHR43333">
    <property type="entry name" value="2-HACID_DH_C DOMAIN-CONTAINING PROTEIN"/>
    <property type="match status" value="1"/>
</dbReference>
<dbReference type="InterPro" id="IPR036291">
    <property type="entry name" value="NAD(P)-bd_dom_sf"/>
</dbReference>
<dbReference type="SUPFAM" id="SSF51735">
    <property type="entry name" value="NAD(P)-binding Rossmann-fold domains"/>
    <property type="match status" value="1"/>
</dbReference>
<sequence>MKVLVHIDDALAWRDALSQRLIDLGVENAEVVTSQEASRAERTSADYLAAWKPDEALLRDCTSLKGIINLGAGVDALLANPALPAGVPIVKLRDAGMAELIADYVRYGLLHFQRDFDRYARQQAERRWQPLALVDKQDWQVGVLGLGAIGAKVAKAIAADGFPVLGWSRSPKNIEGIQCHHGEQGLNQLLGQVKTLVLLLPDTPDTQHLINASTLAKLPAGASLINPGRGSLIDETALIEALGAHDAPGRLRGALLDAFVVEPLANDNPLWTHPRVLITPHMAGPTPLRDARSGDH</sequence>
<dbReference type="OrthoDB" id="9787219at2"/>
<dbReference type="SUPFAM" id="SSF52283">
    <property type="entry name" value="Formate/glycerate dehydrogenase catalytic domain-like"/>
    <property type="match status" value="1"/>
</dbReference>
<evidence type="ECO:0000256" key="2">
    <source>
        <dbReference type="ARBA" id="ARBA00023027"/>
    </source>
</evidence>
<dbReference type="Gene3D" id="3.40.50.720">
    <property type="entry name" value="NAD(P)-binding Rossmann-like Domain"/>
    <property type="match status" value="2"/>
</dbReference>
<accession>A0A5C1NK79</accession>
<evidence type="ECO:0000313" key="5">
    <source>
        <dbReference type="Proteomes" id="UP000324285"/>
    </source>
</evidence>
<name>A0A5C1NK79_9GAMM</name>
<dbReference type="KEGG" id="hbh:E4T21_15350"/>
<keyword evidence="2" id="KW-0520">NAD</keyword>
<keyword evidence="1" id="KW-0560">Oxidoreductase</keyword>
<keyword evidence="5" id="KW-1185">Reference proteome</keyword>
<dbReference type="AlphaFoldDB" id="A0A5C1NK79"/>
<dbReference type="PANTHER" id="PTHR43333:SF1">
    <property type="entry name" value="D-ISOMER SPECIFIC 2-HYDROXYACID DEHYDROGENASE NAD-BINDING DOMAIN-CONTAINING PROTEIN"/>
    <property type="match status" value="1"/>
</dbReference>
<protein>
    <submittedName>
        <fullName evidence="4">Glyoxylate/hydroxypyruvate reductase A</fullName>
    </submittedName>
</protein>
<proteinExistence type="predicted"/>
<dbReference type="PROSITE" id="PS00065">
    <property type="entry name" value="D_2_HYDROXYACID_DH_1"/>
    <property type="match status" value="1"/>
</dbReference>
<dbReference type="GO" id="GO:0016616">
    <property type="term" value="F:oxidoreductase activity, acting on the CH-OH group of donors, NAD or NADP as acceptor"/>
    <property type="evidence" value="ECO:0007669"/>
    <property type="project" value="UniProtKB-ARBA"/>
</dbReference>
<dbReference type="EMBL" id="CP038437">
    <property type="protein sequence ID" value="QEM82767.1"/>
    <property type="molecule type" value="Genomic_DNA"/>
</dbReference>
<organism evidence="4 5">
    <name type="scientific">Halomonas binhaiensis</name>
    <dbReference type="NCBI Taxonomy" id="2562282"/>
    <lineage>
        <taxon>Bacteria</taxon>
        <taxon>Pseudomonadati</taxon>
        <taxon>Pseudomonadota</taxon>
        <taxon>Gammaproteobacteria</taxon>
        <taxon>Oceanospirillales</taxon>
        <taxon>Halomonadaceae</taxon>
        <taxon>Halomonas</taxon>
    </lineage>
</organism>
<evidence type="ECO:0000259" key="3">
    <source>
        <dbReference type="Pfam" id="PF02826"/>
    </source>
</evidence>
<dbReference type="RefSeq" id="WP_149285890.1">
    <property type="nucleotide sequence ID" value="NZ_CP038437.2"/>
</dbReference>
<dbReference type="InterPro" id="IPR029752">
    <property type="entry name" value="D-isomer_DH_CS1"/>
</dbReference>
<dbReference type="InterPro" id="IPR006140">
    <property type="entry name" value="D-isomer_DH_NAD-bd"/>
</dbReference>
<evidence type="ECO:0000313" key="4">
    <source>
        <dbReference type="EMBL" id="QEM82767.1"/>
    </source>
</evidence>
<gene>
    <name evidence="4" type="ORF">E4T21_15350</name>
</gene>
<dbReference type="Proteomes" id="UP000324285">
    <property type="component" value="Chromosome"/>
</dbReference>
<dbReference type="Pfam" id="PF02826">
    <property type="entry name" value="2-Hacid_dh_C"/>
    <property type="match status" value="1"/>
</dbReference>
<feature type="domain" description="D-isomer specific 2-hydroxyacid dehydrogenase NAD-binding" evidence="3">
    <location>
        <begin position="109"/>
        <end position="283"/>
    </location>
</feature>